<feature type="non-terminal residue" evidence="1">
    <location>
        <position position="1"/>
    </location>
</feature>
<reference evidence="1" key="1">
    <citation type="submission" date="2021-06" db="EMBL/GenBank/DDBJ databases">
        <authorList>
            <person name="Kallberg Y."/>
            <person name="Tangrot J."/>
            <person name="Rosling A."/>
        </authorList>
    </citation>
    <scope>NUCLEOTIDE SEQUENCE</scope>
    <source>
        <strain evidence="1">MA461A</strain>
    </source>
</reference>
<protein>
    <submittedName>
        <fullName evidence="1">946_t:CDS:1</fullName>
    </submittedName>
</protein>
<dbReference type="Proteomes" id="UP000789920">
    <property type="component" value="Unassembled WGS sequence"/>
</dbReference>
<sequence>LKTIEAHWVATCDSYRWTTCCEHLFFLPMGQVDGNWLLIVVGGERSSNRKLLVTT</sequence>
<organism evidence="1 2">
    <name type="scientific">Racocetra persica</name>
    <dbReference type="NCBI Taxonomy" id="160502"/>
    <lineage>
        <taxon>Eukaryota</taxon>
        <taxon>Fungi</taxon>
        <taxon>Fungi incertae sedis</taxon>
        <taxon>Mucoromycota</taxon>
        <taxon>Glomeromycotina</taxon>
        <taxon>Glomeromycetes</taxon>
        <taxon>Diversisporales</taxon>
        <taxon>Gigasporaceae</taxon>
        <taxon>Racocetra</taxon>
    </lineage>
</organism>
<evidence type="ECO:0000313" key="1">
    <source>
        <dbReference type="EMBL" id="CAG8787799.1"/>
    </source>
</evidence>
<name>A0ACA9RCK3_9GLOM</name>
<evidence type="ECO:0000313" key="2">
    <source>
        <dbReference type="Proteomes" id="UP000789920"/>
    </source>
</evidence>
<keyword evidence="2" id="KW-1185">Reference proteome</keyword>
<dbReference type="EMBL" id="CAJVQC010049579">
    <property type="protein sequence ID" value="CAG8787799.1"/>
    <property type="molecule type" value="Genomic_DNA"/>
</dbReference>
<feature type="non-terminal residue" evidence="1">
    <location>
        <position position="55"/>
    </location>
</feature>
<proteinExistence type="predicted"/>
<accession>A0ACA9RCK3</accession>
<gene>
    <name evidence="1" type="ORF">RPERSI_LOCUS18597</name>
</gene>
<comment type="caution">
    <text evidence="1">The sequence shown here is derived from an EMBL/GenBank/DDBJ whole genome shotgun (WGS) entry which is preliminary data.</text>
</comment>